<protein>
    <recommendedName>
        <fullName evidence="5">Probable membrane transporter protein</fullName>
    </recommendedName>
</protein>
<feature type="transmembrane region" description="Helical" evidence="5">
    <location>
        <begin position="163"/>
        <end position="189"/>
    </location>
</feature>
<reference evidence="6" key="1">
    <citation type="submission" date="2021-08" db="EMBL/GenBank/DDBJ databases">
        <title>Sphingopyxis panaciterrulae sp. nov., isolated from the surface water of the Yellow Sea.</title>
        <authorList>
            <person name="Gao Z."/>
            <person name="Zhang D."/>
            <person name="Zhang A."/>
        </authorList>
    </citation>
    <scope>NUCLEOTIDE SEQUENCE</scope>
    <source>
        <strain evidence="6">XHP0097</strain>
    </source>
</reference>
<organism evidence="6 7">
    <name type="scientific">Sphingopyxis jiangsuensis</name>
    <dbReference type="NCBI Taxonomy" id="2871171"/>
    <lineage>
        <taxon>Bacteria</taxon>
        <taxon>Pseudomonadati</taxon>
        <taxon>Pseudomonadota</taxon>
        <taxon>Alphaproteobacteria</taxon>
        <taxon>Sphingomonadales</taxon>
        <taxon>Sphingomonadaceae</taxon>
        <taxon>Sphingopyxis</taxon>
    </lineage>
</organism>
<evidence type="ECO:0000256" key="4">
    <source>
        <dbReference type="ARBA" id="ARBA00023136"/>
    </source>
</evidence>
<evidence type="ECO:0000256" key="1">
    <source>
        <dbReference type="ARBA" id="ARBA00004141"/>
    </source>
</evidence>
<feature type="transmembrane region" description="Helical" evidence="5">
    <location>
        <begin position="95"/>
        <end position="114"/>
    </location>
</feature>
<comment type="subcellular location">
    <subcellularLocation>
        <location evidence="5">Cell membrane</location>
        <topology evidence="5">Multi-pass membrane protein</topology>
    </subcellularLocation>
    <subcellularLocation>
        <location evidence="1">Membrane</location>
        <topology evidence="1">Multi-pass membrane protein</topology>
    </subcellularLocation>
</comment>
<dbReference type="InterPro" id="IPR051598">
    <property type="entry name" value="TSUP/Inactive_protease-like"/>
</dbReference>
<comment type="similarity">
    <text evidence="5">Belongs to the 4-toluene sulfonate uptake permease (TSUP) (TC 2.A.102) family.</text>
</comment>
<dbReference type="Pfam" id="PF01925">
    <property type="entry name" value="TauE"/>
    <property type="match status" value="1"/>
</dbReference>
<keyword evidence="3 5" id="KW-1133">Transmembrane helix</keyword>
<feature type="transmembrane region" description="Helical" evidence="5">
    <location>
        <begin position="261"/>
        <end position="279"/>
    </location>
</feature>
<keyword evidence="4 5" id="KW-0472">Membrane</keyword>
<keyword evidence="7" id="KW-1185">Reference proteome</keyword>
<feature type="transmembrane region" description="Helical" evidence="5">
    <location>
        <begin position="70"/>
        <end position="89"/>
    </location>
</feature>
<keyword evidence="5" id="KW-1003">Cell membrane</keyword>
<dbReference type="PANTHER" id="PTHR43701">
    <property type="entry name" value="MEMBRANE TRANSPORTER PROTEIN MJ0441-RELATED"/>
    <property type="match status" value="1"/>
</dbReference>
<evidence type="ECO:0000256" key="5">
    <source>
        <dbReference type="RuleBase" id="RU363041"/>
    </source>
</evidence>
<sequence>MVRYGAAAWPHAVEPCCAFRLNIVSLADILPVVASGALIGLVLGLVGGGGSILAVPLLIYVVGVDSTHEAIGTAAVAVAVNALAGLGGQARRGNVKWPCAFTFALAGVVGAAIGAELGKSVDGARLLFLFGLLMVGVGLSMLRKRKRPDDPGVRLTRRSAPHLLPRLVPTGFGVGLGAGFFGIGGGFLIVPGLMAATAMPIVAAVGTSLFVVAALGTTTAISYALSGLVDWALVGLLMAGGAAGAVSGIAIGRIMAERKSLLERLFAVLVISVGIYIPIGGA</sequence>
<name>A0ABS7MAJ1_9SPHN</name>
<feature type="transmembrane region" description="Helical" evidence="5">
    <location>
        <begin position="126"/>
        <end position="143"/>
    </location>
</feature>
<accession>A0ABS7MAJ1</accession>
<gene>
    <name evidence="6" type="ORF">K5P26_02670</name>
</gene>
<proteinExistence type="inferred from homology"/>
<feature type="transmembrane region" description="Helical" evidence="5">
    <location>
        <begin position="201"/>
        <end position="225"/>
    </location>
</feature>
<keyword evidence="2 5" id="KW-0812">Transmembrane</keyword>
<evidence type="ECO:0000256" key="2">
    <source>
        <dbReference type="ARBA" id="ARBA00022692"/>
    </source>
</evidence>
<evidence type="ECO:0000313" key="7">
    <source>
        <dbReference type="Proteomes" id="UP001166571"/>
    </source>
</evidence>
<evidence type="ECO:0000256" key="3">
    <source>
        <dbReference type="ARBA" id="ARBA00022989"/>
    </source>
</evidence>
<evidence type="ECO:0000313" key="6">
    <source>
        <dbReference type="EMBL" id="MBY4636041.1"/>
    </source>
</evidence>
<comment type="caution">
    <text evidence="6">The sequence shown here is derived from an EMBL/GenBank/DDBJ whole genome shotgun (WGS) entry which is preliminary data.</text>
</comment>
<dbReference type="InterPro" id="IPR002781">
    <property type="entry name" value="TM_pro_TauE-like"/>
</dbReference>
<dbReference type="Proteomes" id="UP001166571">
    <property type="component" value="Unassembled WGS sequence"/>
</dbReference>
<feature type="transmembrane region" description="Helical" evidence="5">
    <location>
        <begin position="231"/>
        <end position="254"/>
    </location>
</feature>
<dbReference type="EMBL" id="JAILXK010000001">
    <property type="protein sequence ID" value="MBY4636041.1"/>
    <property type="molecule type" value="Genomic_DNA"/>
</dbReference>
<feature type="transmembrane region" description="Helical" evidence="5">
    <location>
        <begin position="38"/>
        <end position="63"/>
    </location>
</feature>
<dbReference type="PANTHER" id="PTHR43701:SF2">
    <property type="entry name" value="MEMBRANE TRANSPORTER PROTEIN YJNA-RELATED"/>
    <property type="match status" value="1"/>
</dbReference>